<sequence length="107" mass="12119">MTKWNHQNCNVFLFVTHFGKFCYQCNANFTPLVAQRKSAPYVFRNPFSWWVSVRRGEWRDGGSFSGNVVGTPLFTSLSLSPPRGDGCGRRIAGYSGIRPQSREGNRP</sequence>
<organism evidence="1">
    <name type="scientific">Schizaphis graminum</name>
    <name type="common">Green bug aphid</name>
    <dbReference type="NCBI Taxonomy" id="13262"/>
    <lineage>
        <taxon>Eukaryota</taxon>
        <taxon>Metazoa</taxon>
        <taxon>Ecdysozoa</taxon>
        <taxon>Arthropoda</taxon>
        <taxon>Hexapoda</taxon>
        <taxon>Insecta</taxon>
        <taxon>Pterygota</taxon>
        <taxon>Neoptera</taxon>
        <taxon>Paraneoptera</taxon>
        <taxon>Hemiptera</taxon>
        <taxon>Sternorrhyncha</taxon>
        <taxon>Aphidomorpha</taxon>
        <taxon>Aphidoidea</taxon>
        <taxon>Aphididae</taxon>
        <taxon>Aphidini</taxon>
        <taxon>Schizaphis</taxon>
    </lineage>
</organism>
<accession>A0A2S2PFC4</accession>
<dbReference type="AlphaFoldDB" id="A0A2S2PFC4"/>
<proteinExistence type="predicted"/>
<protein>
    <submittedName>
        <fullName evidence="1">Uncharacterized protein</fullName>
    </submittedName>
</protein>
<evidence type="ECO:0000313" key="1">
    <source>
        <dbReference type="EMBL" id="MBY28139.1"/>
    </source>
</evidence>
<gene>
    <name evidence="1" type="ORF">g.33908</name>
</gene>
<reference evidence="1" key="1">
    <citation type="submission" date="2018-04" db="EMBL/GenBank/DDBJ databases">
        <title>Transcriptome of Schizaphis graminum biotype I.</title>
        <authorList>
            <person name="Scully E.D."/>
            <person name="Geib S.M."/>
            <person name="Palmer N.A."/>
            <person name="Koch K."/>
            <person name="Bradshaw J."/>
            <person name="Heng-Moss T."/>
            <person name="Sarath G."/>
        </authorList>
    </citation>
    <scope>NUCLEOTIDE SEQUENCE</scope>
</reference>
<name>A0A2S2PFC4_SCHGA</name>
<dbReference type="EMBL" id="GGMR01015520">
    <property type="protein sequence ID" value="MBY28139.1"/>
    <property type="molecule type" value="Transcribed_RNA"/>
</dbReference>